<evidence type="ECO:0000256" key="1">
    <source>
        <dbReference type="ARBA" id="ARBA00022598"/>
    </source>
</evidence>
<keyword evidence="4 8" id="KW-0067">ATP-binding</keyword>
<comment type="catalytic activity">
    <reaction evidence="8">
        <text>L-glutamyl-tRNA(Gln) + L-glutamine + ATP + H2O = L-glutaminyl-tRNA(Gln) + L-glutamate + ADP + phosphate + H(+)</text>
        <dbReference type="Rhea" id="RHEA:17521"/>
        <dbReference type="Rhea" id="RHEA-COMP:9681"/>
        <dbReference type="Rhea" id="RHEA-COMP:9684"/>
        <dbReference type="ChEBI" id="CHEBI:15377"/>
        <dbReference type="ChEBI" id="CHEBI:15378"/>
        <dbReference type="ChEBI" id="CHEBI:29985"/>
        <dbReference type="ChEBI" id="CHEBI:30616"/>
        <dbReference type="ChEBI" id="CHEBI:43474"/>
        <dbReference type="ChEBI" id="CHEBI:58359"/>
        <dbReference type="ChEBI" id="CHEBI:78520"/>
        <dbReference type="ChEBI" id="CHEBI:78521"/>
        <dbReference type="ChEBI" id="CHEBI:456216"/>
    </reaction>
</comment>
<dbReference type="GO" id="GO:0005524">
    <property type="term" value="F:ATP binding"/>
    <property type="evidence" value="ECO:0007669"/>
    <property type="project" value="UniProtKB-KW"/>
</dbReference>
<evidence type="ECO:0000256" key="4">
    <source>
        <dbReference type="ARBA" id="ARBA00022840"/>
    </source>
</evidence>
<evidence type="ECO:0000256" key="7">
    <source>
        <dbReference type="ARBA" id="ARBA00023136"/>
    </source>
</evidence>
<evidence type="ECO:0000256" key="3">
    <source>
        <dbReference type="ARBA" id="ARBA00022792"/>
    </source>
</evidence>
<dbReference type="Pfam" id="PF20977">
    <property type="entry name" value="GatF"/>
    <property type="match status" value="1"/>
</dbReference>
<dbReference type="GO" id="GO:0005743">
    <property type="term" value="C:mitochondrial inner membrane"/>
    <property type="evidence" value="ECO:0007669"/>
    <property type="project" value="UniProtKB-SubCell"/>
</dbReference>
<keyword evidence="6 8" id="KW-0496">Mitochondrion</keyword>
<keyword evidence="5 8" id="KW-0648">Protein biosynthesis</keyword>
<comment type="subcellular location">
    <subcellularLocation>
        <location evidence="8">Mitochondrion inner membrane</location>
        <topology evidence="8">Peripheral membrane protein</topology>
        <orientation evidence="8">Matrix side</orientation>
    </subcellularLocation>
</comment>
<dbReference type="Proteomes" id="UP000515788">
    <property type="component" value="Chromosome 3"/>
</dbReference>
<accession>A0A7G3ZEZ8</accession>
<gene>
    <name evidence="8" type="primary">GTF1</name>
    <name evidence="9" type="ORF">HG536_0C02530</name>
</gene>
<protein>
    <recommendedName>
        <fullName evidence="8">Glutamyl-tRNA(Gln) amidotransferase subunit F, mitochondrial</fullName>
        <shortName evidence="8">Glu-AdT subunit F</shortName>
        <ecNumber evidence="8">6.3.5.-</ecNumber>
    </recommendedName>
</protein>
<dbReference type="GO" id="GO:0032543">
    <property type="term" value="P:mitochondrial translation"/>
    <property type="evidence" value="ECO:0007669"/>
    <property type="project" value="UniProtKB-UniRule"/>
</dbReference>
<evidence type="ECO:0000256" key="6">
    <source>
        <dbReference type="ARBA" id="ARBA00023128"/>
    </source>
</evidence>
<dbReference type="AlphaFoldDB" id="A0A7G3ZEZ8"/>
<dbReference type="GO" id="GO:0030956">
    <property type="term" value="C:glutamyl-tRNA(Gln) amidotransferase complex"/>
    <property type="evidence" value="ECO:0007669"/>
    <property type="project" value="UniProtKB-UniRule"/>
</dbReference>
<organism evidence="9 10">
    <name type="scientific">Torulaspora globosa</name>
    <dbReference type="NCBI Taxonomy" id="48254"/>
    <lineage>
        <taxon>Eukaryota</taxon>
        <taxon>Fungi</taxon>
        <taxon>Dikarya</taxon>
        <taxon>Ascomycota</taxon>
        <taxon>Saccharomycotina</taxon>
        <taxon>Saccharomycetes</taxon>
        <taxon>Saccharomycetales</taxon>
        <taxon>Saccharomycetaceae</taxon>
        <taxon>Torulaspora</taxon>
    </lineage>
</organism>
<name>A0A7G3ZEZ8_9SACH</name>
<reference evidence="9 10" key="1">
    <citation type="submission" date="2020-06" db="EMBL/GenBank/DDBJ databases">
        <title>The yeast mating-type switching endonuclease HO is a domesticated member of an unorthodox homing genetic element family.</title>
        <authorList>
            <person name="Coughlan A.Y."/>
            <person name="Lombardi L."/>
            <person name="Braun-Galleani S."/>
            <person name="Martos A.R."/>
            <person name="Galeote V."/>
            <person name="Bigey F."/>
            <person name="Dequin S."/>
            <person name="Byrne K.P."/>
            <person name="Wolfe K.H."/>
        </authorList>
    </citation>
    <scope>NUCLEOTIDE SEQUENCE [LARGE SCALE GENOMIC DNA]</scope>
    <source>
        <strain evidence="9 10">CBS764</strain>
    </source>
</reference>
<evidence type="ECO:0000313" key="10">
    <source>
        <dbReference type="Proteomes" id="UP000515788"/>
    </source>
</evidence>
<dbReference type="HAMAP" id="MF_03151">
    <property type="entry name" value="GatF"/>
    <property type="match status" value="1"/>
</dbReference>
<evidence type="ECO:0000256" key="5">
    <source>
        <dbReference type="ARBA" id="ARBA00022917"/>
    </source>
</evidence>
<proteinExistence type="inferred from homology"/>
<dbReference type="InterPro" id="IPR027499">
    <property type="entry name" value="GatF"/>
</dbReference>
<comment type="subunit">
    <text evidence="8">Subunit of the heterotrimeric GatFAB amidotransferase (AdT) complex, composed of A, B and F subunits.</text>
</comment>
<comment type="similarity">
    <text evidence="8">Belongs to the GatF family.</text>
</comment>
<keyword evidence="3 8" id="KW-0999">Mitochondrion inner membrane</keyword>
<dbReference type="GO" id="GO:0070681">
    <property type="term" value="P:glutaminyl-tRNAGln biosynthesis via transamidation"/>
    <property type="evidence" value="ECO:0007669"/>
    <property type="project" value="UniProtKB-UniRule"/>
</dbReference>
<keyword evidence="2 8" id="KW-0547">Nucleotide-binding</keyword>
<dbReference type="EMBL" id="CP059248">
    <property type="protein sequence ID" value="QLL32084.1"/>
    <property type="molecule type" value="Genomic_DNA"/>
</dbReference>
<comment type="function">
    <text evidence="8">Allows the formation of correctly charged Gln-tRNA(Gln) through the transamidation of misacylated Glu-tRNA(Gln) in the mitochondria. The reaction takes place in the presence of glutamine and ATP through an activated gamma-phospho-Glu-tRNA(Gln). Required for proper protein synthesis within the mitochondrion.</text>
</comment>
<sequence length="175" mass="19773">MLSKMRAGAGFARVTCRSYAAKAWVGEKFKSAEELGEYLSKETWSVDDYLSDSQNAALERPSENTVRKLLKLSGLSLEGNDIERIQHRLGKQLSFIDKLHRIPLEKEASMDESKARLMPREVAPLNYEDLLDKIATQTANPELGEVEGGWDSTGLAKMKQNRCFVLREGLMHNRN</sequence>
<dbReference type="CDD" id="cd21422">
    <property type="entry name" value="GatF"/>
    <property type="match status" value="1"/>
</dbReference>
<evidence type="ECO:0000313" key="9">
    <source>
        <dbReference type="EMBL" id="QLL32084.1"/>
    </source>
</evidence>
<evidence type="ECO:0000256" key="2">
    <source>
        <dbReference type="ARBA" id="ARBA00022741"/>
    </source>
</evidence>
<dbReference type="GO" id="GO:0050567">
    <property type="term" value="F:glutaminyl-tRNA synthase (glutamine-hydrolyzing) activity"/>
    <property type="evidence" value="ECO:0007669"/>
    <property type="project" value="UniProtKB-UniRule"/>
</dbReference>
<keyword evidence="7 8" id="KW-0472">Membrane</keyword>
<dbReference type="OrthoDB" id="4053592at2759"/>
<keyword evidence="1 8" id="KW-0436">Ligase</keyword>
<dbReference type="EC" id="6.3.5.-" evidence="8"/>
<evidence type="ECO:0000256" key="8">
    <source>
        <dbReference type="HAMAP-Rule" id="MF_03151"/>
    </source>
</evidence>
<keyword evidence="10" id="KW-1185">Reference proteome</keyword>